<keyword evidence="12" id="KW-1267">Proteomics identification</keyword>
<dbReference type="UCSC" id="uc064ltj.1">
    <property type="organism name" value="human"/>
</dbReference>
<evidence type="ECO:0000313" key="10">
    <source>
        <dbReference type="Ensembl" id="ENSP00000483433.1"/>
    </source>
</evidence>
<protein>
    <submittedName>
        <fullName evidence="10">UBX domain protein 8</fullName>
    </submittedName>
</protein>
<feature type="transmembrane region" description="Helical" evidence="7">
    <location>
        <begin position="212"/>
        <end position="237"/>
    </location>
</feature>
<dbReference type="GO" id="GO:0006261">
    <property type="term" value="P:DNA-templated DNA replication"/>
    <property type="evidence" value="ECO:0007669"/>
    <property type="project" value="UniProtKB-ARBA"/>
</dbReference>
<reference evidence="10 11" key="3">
    <citation type="journal article" date="2006" name="Nature">
        <title>DNA sequence and analysis of human chromosome 8.</title>
        <authorList>
            <person name="Nusbaum C."/>
            <person name="Mikkelsen T.S."/>
            <person name="Zody M.C."/>
            <person name="Asakawa S."/>
            <person name="Taudien S."/>
            <person name="Garber M."/>
            <person name="Kodira C.D."/>
            <person name="Schueler M.G."/>
            <person name="Shimizu A."/>
            <person name="Whittaker C.A."/>
            <person name="Chang J.L."/>
            <person name="Cuomo C.A."/>
            <person name="Dewar K."/>
            <person name="FitzGerald M.G."/>
            <person name="Yang X."/>
            <person name="Allen N.R."/>
            <person name="Anderson S."/>
            <person name="Asakawa T."/>
            <person name="Blechschmidt K."/>
            <person name="Bloom T."/>
            <person name="Borowsky M.L."/>
            <person name="Butler J."/>
            <person name="Cook A."/>
            <person name="Corum B."/>
            <person name="DeArellano K."/>
            <person name="DeCaprio D."/>
            <person name="Dooley K.T."/>
            <person name="Dorris L.III."/>
            <person name="Engels R."/>
            <person name="Glockner G."/>
            <person name="Hafez N."/>
            <person name="Hagopian D.S."/>
            <person name="Hall J.L."/>
            <person name="Ishikawa S.K."/>
            <person name="Jaffe D.B."/>
            <person name="Kamat A."/>
            <person name="Kudoh J."/>
            <person name="Lehmann R."/>
            <person name="Lokitsang T."/>
            <person name="Macdonald P."/>
            <person name="Major J.E."/>
            <person name="Matthews C.D."/>
            <person name="Mauceli E."/>
            <person name="Menzel U."/>
            <person name="Mihalev A.H."/>
            <person name="Minoshima S."/>
            <person name="Murayama Y."/>
            <person name="Naylor J.W."/>
            <person name="Nicol R."/>
            <person name="Nguyen C."/>
            <person name="O'Leary S.B."/>
            <person name="O'Neill K."/>
            <person name="Parker S.C."/>
            <person name="Polley A."/>
            <person name="Raymond C.K."/>
            <person name="Reichwald K."/>
            <person name="Rodriguez J."/>
            <person name="Sasaki T."/>
            <person name="Schilhabel M."/>
            <person name="Siddiqui R."/>
            <person name="Smith C.L."/>
            <person name="Sneddon T.P."/>
            <person name="Talamas J.A."/>
            <person name="Tenzin P."/>
            <person name="Topham K."/>
            <person name="Venkataraman V."/>
            <person name="Wen G."/>
            <person name="Yamazaki S."/>
            <person name="Young S.K."/>
            <person name="Zeng Q."/>
            <person name="Zimmer A.R."/>
            <person name="Rosenthal A."/>
            <person name="Birren B.W."/>
            <person name="Platzer M."/>
            <person name="Shimizu N."/>
            <person name="Lander E.S."/>
        </authorList>
    </citation>
    <scope>NUCLEOTIDE SEQUENCE [LARGE SCALE GENOMIC DNA]</scope>
</reference>
<evidence type="ECO:0000256" key="2">
    <source>
        <dbReference type="ARBA" id="ARBA00022695"/>
    </source>
</evidence>
<dbReference type="InterPro" id="IPR036397">
    <property type="entry name" value="RNaseH_sf"/>
</dbReference>
<evidence type="ECO:0000256" key="6">
    <source>
        <dbReference type="ARBA" id="ARBA00022918"/>
    </source>
</evidence>
<evidence type="ECO:0000259" key="8">
    <source>
        <dbReference type="Pfam" id="PF00075"/>
    </source>
</evidence>
<proteinExistence type="evidence at protein level"/>
<organism evidence="10 11">
    <name type="scientific">Homo sapiens</name>
    <name type="common">Human</name>
    <dbReference type="NCBI Taxonomy" id="9606"/>
    <lineage>
        <taxon>Eukaryota</taxon>
        <taxon>Metazoa</taxon>
        <taxon>Chordata</taxon>
        <taxon>Craniata</taxon>
        <taxon>Vertebrata</taxon>
        <taxon>Euteleostomi</taxon>
        <taxon>Mammalia</taxon>
        <taxon>Eutheria</taxon>
        <taxon>Euarchontoglires</taxon>
        <taxon>Primates</taxon>
        <taxon>Haplorrhini</taxon>
        <taxon>Catarrhini</taxon>
        <taxon>Hominidae</taxon>
        <taxon>Homo</taxon>
    </lineage>
</organism>
<dbReference type="VEuPathDB" id="HostDB:ENSG00000104691"/>
<feature type="domain" description="Reverse transcriptase RNase H-like" evidence="9">
    <location>
        <begin position="12"/>
        <end position="96"/>
    </location>
</feature>
<dbReference type="OpenTargets" id="ENSG00000104691"/>
<keyword evidence="3" id="KW-0540">Nuclease</keyword>
<keyword evidence="1" id="KW-0808">Transferase</keyword>
<dbReference type="InterPro" id="IPR043502">
    <property type="entry name" value="DNA/RNA_pol_sf"/>
</dbReference>
<keyword evidence="11" id="KW-1185">Reference proteome</keyword>
<evidence type="ECO:0000259" key="9">
    <source>
        <dbReference type="Pfam" id="PF17917"/>
    </source>
</evidence>
<dbReference type="Pfam" id="PF00075">
    <property type="entry name" value="RNase_H"/>
    <property type="match status" value="1"/>
</dbReference>
<accession>A0A087X0J2</accession>
<dbReference type="EMBL" id="AC009314">
    <property type="status" value="NOT_ANNOTATED_CDS"/>
    <property type="molecule type" value="Genomic_DNA"/>
</dbReference>
<feature type="non-terminal residue" evidence="10">
    <location>
        <position position="248"/>
    </location>
</feature>
<dbReference type="Ensembl" id="ENST00000522968.1">
    <property type="protein sequence ID" value="ENSP00000483433.1"/>
    <property type="gene ID" value="ENSG00000104691.17"/>
</dbReference>
<dbReference type="EMBL" id="KF459648">
    <property type="status" value="NOT_ANNOTATED_CDS"/>
    <property type="molecule type" value="Genomic_DNA"/>
</dbReference>
<dbReference type="HOGENOM" id="CLU_1122282_0_0_1"/>
<keyword evidence="7" id="KW-1133">Transmembrane helix</keyword>
<dbReference type="ExpressionAtlas" id="A0A087X0J2">
    <property type="expression patterns" value="baseline and differential"/>
</dbReference>
<dbReference type="SMR" id="A0A087X0J2"/>
<dbReference type="AlphaFoldDB" id="A0A087X0J2"/>
<keyword evidence="4" id="KW-0255">Endonuclease</keyword>
<gene>
    <name evidence="10" type="primary">UBXN8</name>
</gene>
<dbReference type="HGNC" id="HGNC:30307">
    <property type="gene designation" value="UBXN8"/>
</dbReference>
<feature type="domain" description="RNase H type-1" evidence="8">
    <location>
        <begin position="152"/>
        <end position="205"/>
    </location>
</feature>
<evidence type="ECO:0000256" key="7">
    <source>
        <dbReference type="SAM" id="Phobius"/>
    </source>
</evidence>
<dbReference type="GO" id="GO:0000731">
    <property type="term" value="P:DNA synthesis involved in DNA repair"/>
    <property type="evidence" value="ECO:0007669"/>
    <property type="project" value="UniProtKB-ARBA"/>
</dbReference>
<sequence>MCQREKRWQLGVLTQTVGPWPRPVAYLSKQLDGVFKGWPPCLRALAATALLVQEADKLTLGQNRNIKAPHAVVTLMNTKGHHWLMSARLTKYQSLLCENPRITIEVCNTLNPATLFPVSESPVEHDCVEVLDSVYSSRPDLRDQPWASVDWELYVDGSSFINPQGERFAGYAVVTLDTVVEARSLPQGTSAQKAELIALIRALELSEGIKDFLLLCGRILLLLALLTLTISVTTSWLNSFKSPQVYLK</sequence>
<dbReference type="GO" id="GO:0003964">
    <property type="term" value="F:RNA-directed DNA polymerase activity"/>
    <property type="evidence" value="ECO:0007669"/>
    <property type="project" value="UniProtKB-KW"/>
</dbReference>
<evidence type="ECO:0007829" key="12">
    <source>
        <dbReference type="PeptideAtlas" id="A0A087X0J2"/>
    </source>
</evidence>
<keyword evidence="6" id="KW-0695">RNA-directed DNA polymerase</keyword>
<evidence type="ECO:0000256" key="5">
    <source>
        <dbReference type="ARBA" id="ARBA00022801"/>
    </source>
</evidence>
<keyword evidence="5" id="KW-0378">Hydrolase</keyword>
<dbReference type="InterPro" id="IPR012337">
    <property type="entry name" value="RNaseH-like_sf"/>
</dbReference>
<dbReference type="Pfam" id="PF17917">
    <property type="entry name" value="RT_RNaseH"/>
    <property type="match status" value="1"/>
</dbReference>
<evidence type="ECO:0000256" key="4">
    <source>
        <dbReference type="ARBA" id="ARBA00022759"/>
    </source>
</evidence>
<name>A0A087X0J2_HUMAN</name>
<keyword evidence="7" id="KW-0472">Membrane</keyword>
<dbReference type="SUPFAM" id="SSF56672">
    <property type="entry name" value="DNA/RNA polymerases"/>
    <property type="match status" value="1"/>
</dbReference>
<dbReference type="InterPro" id="IPR041373">
    <property type="entry name" value="RT_RNaseH"/>
</dbReference>
<keyword evidence="7" id="KW-0812">Transmembrane</keyword>
<dbReference type="EMBL" id="KF458723">
    <property type="status" value="NOT_ANNOTATED_CDS"/>
    <property type="molecule type" value="Genomic_DNA"/>
</dbReference>
<dbReference type="GO" id="GO:0004523">
    <property type="term" value="F:RNA-DNA hybrid ribonuclease activity"/>
    <property type="evidence" value="ECO:0007669"/>
    <property type="project" value="InterPro"/>
</dbReference>
<dbReference type="Gene3D" id="3.10.20.370">
    <property type="match status" value="1"/>
</dbReference>
<evidence type="ECO:0000256" key="1">
    <source>
        <dbReference type="ARBA" id="ARBA00022679"/>
    </source>
</evidence>
<dbReference type="Bgee" id="ENSG00000104691">
    <property type="expression patterns" value="Expressed in left ovary and 152 other cell types or tissues"/>
</dbReference>
<dbReference type="SUPFAM" id="SSF53098">
    <property type="entry name" value="Ribonuclease H-like"/>
    <property type="match status" value="1"/>
</dbReference>
<dbReference type="Antibodypedia" id="2989">
    <property type="antibodies" value="98 antibodies from 16 providers"/>
</dbReference>
<dbReference type="MassIVE" id="A0A087X0J2"/>
<dbReference type="Proteomes" id="UP000005640">
    <property type="component" value="Chromosome 8"/>
</dbReference>
<reference evidence="10 11" key="1">
    <citation type="journal article" date="2001" name="Nature">
        <title>Initial sequencing and analysis of the human genome.</title>
        <authorList>
            <consortium name="International Human Genome Sequencing Consortium"/>
            <person name="Lander E.S."/>
            <person name="Linton L.M."/>
            <person name="Birren B."/>
            <person name="Nusbaum C."/>
            <person name="Zody M.C."/>
            <person name="Baldwin J."/>
            <person name="Devon K."/>
            <person name="Dewar K."/>
            <person name="Doyle M."/>
            <person name="FitzHugh W."/>
            <person name="Funke R."/>
            <person name="Gage D."/>
            <person name="Harris K."/>
            <person name="Heaford A."/>
            <person name="Howland J."/>
            <person name="Kann L."/>
            <person name="Lehoczky J."/>
            <person name="LeVine R."/>
            <person name="McEwan P."/>
            <person name="McKernan K."/>
            <person name="Meldrim J."/>
            <person name="Mesirov J.P."/>
            <person name="Miranda C."/>
            <person name="Morris W."/>
            <person name="Naylor J."/>
            <person name="Raymond C."/>
            <person name="Rosetti M."/>
            <person name="Santos R."/>
            <person name="Sheridan A."/>
            <person name="Sougnez C."/>
            <person name="Stange-Thomann N."/>
            <person name="Stojanovic N."/>
            <person name="Subramanian A."/>
            <person name="Wyman D."/>
            <person name="Rogers J."/>
            <person name="Sulston J."/>
            <person name="Ainscough R."/>
            <person name="Beck S."/>
            <person name="Bentley D."/>
            <person name="Burton J."/>
            <person name="Clee C."/>
            <person name="Carter N."/>
            <person name="Coulson A."/>
            <person name="Deadman R."/>
            <person name="Deloukas P."/>
            <person name="Dunham A."/>
            <person name="Dunham I."/>
            <person name="Durbin R."/>
            <person name="French L."/>
            <person name="Grafham D."/>
            <person name="Gregory S."/>
            <person name="Hubbard T."/>
            <person name="Humphray S."/>
            <person name="Hunt A."/>
            <person name="Jones M."/>
            <person name="Lloyd C."/>
            <person name="McMurray A."/>
            <person name="Matthews L."/>
            <person name="Mercer S."/>
            <person name="Milne S."/>
            <person name="Mullikin J.C."/>
            <person name="Mungall A."/>
            <person name="Plumb R."/>
            <person name="Ross M."/>
            <person name="Shownkeen R."/>
            <person name="Sims S."/>
            <person name="Waterston R.H."/>
            <person name="Wilson R.K."/>
            <person name="Hillier L.W."/>
            <person name="McPherson J.D."/>
            <person name="Marra M.A."/>
            <person name="Mardis E.R."/>
            <person name="Fulton L.A."/>
            <person name="Chinwalla A.T."/>
            <person name="Pepin K.H."/>
            <person name="Gish W.R."/>
            <person name="Chissoe S.L."/>
            <person name="Wendl M.C."/>
            <person name="Delehaunty K.D."/>
            <person name="Miner T.L."/>
            <person name="Delehaunty A."/>
            <person name="Kramer J.B."/>
            <person name="Cook L.L."/>
            <person name="Fulton R.S."/>
            <person name="Johnson D.L."/>
            <person name="Minx P.J."/>
            <person name="Clifton S.W."/>
            <person name="Hawkins T."/>
            <person name="Branscomb E."/>
            <person name="Predki P."/>
            <person name="Richardson P."/>
            <person name="Wenning S."/>
            <person name="Slezak T."/>
            <person name="Doggett N."/>
            <person name="Cheng J.F."/>
            <person name="Olsen A."/>
            <person name="Lucas S."/>
            <person name="Elkin C."/>
            <person name="Uberbacher E."/>
            <person name="Frazier M."/>
            <person name="Gibbs R.A."/>
            <person name="Muzny D.M."/>
            <person name="Scherer S.E."/>
            <person name="Bouck J.B."/>
            <person name="Sodergren E.J."/>
            <person name="Worley K.C."/>
            <person name="Rives C.M."/>
            <person name="Gorrell J.H."/>
            <person name="Metzker M.L."/>
            <person name="Naylor S.L."/>
            <person name="Kucherlapati R.S."/>
            <person name="Nelson D.L."/>
            <person name="Weinstock G.M."/>
            <person name="Sakaki Y."/>
            <person name="Fujiyama A."/>
            <person name="Hattori M."/>
            <person name="Yada T."/>
            <person name="Toyoda A."/>
            <person name="Itoh T."/>
            <person name="Kawagoe C."/>
            <person name="Watanabe H."/>
            <person name="Totoki Y."/>
            <person name="Taylor T."/>
            <person name="Weissenbach J."/>
            <person name="Heilig R."/>
            <person name="Saurin W."/>
            <person name="Artiguenave F."/>
            <person name="Brottier P."/>
            <person name="Bruls T."/>
            <person name="Pelletier E."/>
            <person name="Robert C."/>
            <person name="Wincker P."/>
            <person name="Smith D.R."/>
            <person name="Doucette-Stamm L."/>
            <person name="Rubenfield M."/>
            <person name="Weinstock K."/>
            <person name="Lee H.M."/>
            <person name="Dubois J."/>
            <person name="Rosenthal A."/>
            <person name="Platzer M."/>
            <person name="Nyakatura G."/>
            <person name="Taudien S."/>
            <person name="Rump A."/>
            <person name="Yang H."/>
            <person name="Yu J."/>
            <person name="Wang J."/>
            <person name="Huang G."/>
            <person name="Gu J."/>
            <person name="Hood L."/>
            <person name="Rowen L."/>
            <person name="Madan A."/>
            <person name="Qin S."/>
            <person name="Davis R.W."/>
            <person name="Federspiel N.A."/>
            <person name="Abola A.P."/>
            <person name="Proctor M.J."/>
            <person name="Myers R.M."/>
            <person name="Schmutz J."/>
            <person name="Dickson M."/>
            <person name="Grimwood J."/>
            <person name="Cox D.R."/>
            <person name="Olson M.V."/>
            <person name="Kaul R."/>
            <person name="Raymond C."/>
            <person name="Shimizu N."/>
            <person name="Kawasaki K."/>
            <person name="Minoshima S."/>
            <person name="Evans G.A."/>
            <person name="Athanasiou M."/>
            <person name="Schultz R."/>
            <person name="Roe B.A."/>
            <person name="Chen F."/>
            <person name="Pan H."/>
            <person name="Ramser J."/>
            <person name="Lehrach H."/>
            <person name="Reinhardt R."/>
            <person name="McCombie W.R."/>
            <person name="de la Bastide M."/>
            <person name="Dedhia N."/>
            <person name="Blocker H."/>
            <person name="Hornischer K."/>
            <person name="Nordsiek G."/>
            <person name="Agarwala R."/>
            <person name="Aravind L."/>
            <person name="Bailey J.A."/>
            <person name="Bateman A."/>
            <person name="Batzoglou S."/>
            <person name="Birney E."/>
            <person name="Bork P."/>
            <person name="Brown D.G."/>
            <person name="Burge C.B."/>
            <person name="Cerutti L."/>
            <person name="Chen H.C."/>
            <person name="Church D."/>
            <person name="Clamp M."/>
            <person name="Copley R.R."/>
            <person name="Doerks T."/>
            <person name="Eddy S.R."/>
            <person name="Eichler E.E."/>
            <person name="Furey T.S."/>
            <person name="Galagan J."/>
            <person name="Gilbert J.G."/>
            <person name="Harmon C."/>
            <person name="Hayashizaki Y."/>
            <person name="Haussler D."/>
            <person name="Hermjakob H."/>
            <person name="Hokamp K."/>
            <person name="Jang W."/>
            <person name="Johnson L.S."/>
            <person name="Jones T.A."/>
            <person name="Kasif S."/>
            <person name="Kaspryzk A."/>
            <person name="Kennedy S."/>
            <person name="Kent W.J."/>
            <person name="Kitts P."/>
            <person name="Koonin E.V."/>
            <person name="Korf I."/>
            <person name="Kulp D."/>
            <person name="Lancet D."/>
            <person name="Lowe T.M."/>
            <person name="McLysaght A."/>
            <person name="Mikkelsen T."/>
            <person name="Moran J.V."/>
            <person name="Mulder N."/>
            <person name="Pollara V.J."/>
            <person name="Ponting C.P."/>
            <person name="Schuler G."/>
            <person name="Schultz J."/>
            <person name="Slater G."/>
            <person name="Smit A.F."/>
            <person name="Stupka E."/>
            <person name="Szustakowski J."/>
            <person name="Thierry-Mieg D."/>
            <person name="Thierry-Mieg J."/>
            <person name="Wagner L."/>
            <person name="Wallis J."/>
            <person name="Wheeler R."/>
            <person name="Williams A."/>
            <person name="Wolf Y.I."/>
            <person name="Wolfe K.H."/>
            <person name="Yang S.P."/>
            <person name="Yeh R.F."/>
            <person name="Collins F."/>
            <person name="Guyer M.S."/>
            <person name="Peterson J."/>
            <person name="Felsenfeld A."/>
            <person name="Wetterstrand K.A."/>
            <person name="Patrinos A."/>
            <person name="Morgan M.J."/>
            <person name="de Jong P."/>
            <person name="Catanese J.J."/>
            <person name="Osoegawa K."/>
            <person name="Shizuya H."/>
            <person name="Choi S."/>
            <person name="Chen Y.J."/>
        </authorList>
    </citation>
    <scope>NUCLEOTIDE SEQUENCE [LARGE SCALE GENOMIC DNA]</scope>
</reference>
<reference evidence="10" key="5">
    <citation type="submission" date="2025-09" db="UniProtKB">
        <authorList>
            <consortium name="Ensembl"/>
        </authorList>
    </citation>
    <scope>IDENTIFICATION</scope>
</reference>
<keyword evidence="2" id="KW-0548">Nucleotidyltransferase</keyword>
<evidence type="ECO:0000256" key="3">
    <source>
        <dbReference type="ARBA" id="ARBA00022722"/>
    </source>
</evidence>
<reference evidence="10" key="4">
    <citation type="submission" date="2025-08" db="UniProtKB">
        <authorList>
            <consortium name="Ensembl"/>
        </authorList>
    </citation>
    <scope>IDENTIFICATION</scope>
</reference>
<dbReference type="ChiTaRS" id="UBXN8">
    <property type="organism name" value="human"/>
</dbReference>
<dbReference type="EMBL" id="KF458726">
    <property type="status" value="NOT_ANNOTATED_CDS"/>
    <property type="molecule type" value="Genomic_DNA"/>
</dbReference>
<dbReference type="GO" id="GO:0003676">
    <property type="term" value="F:nucleic acid binding"/>
    <property type="evidence" value="ECO:0007669"/>
    <property type="project" value="InterPro"/>
</dbReference>
<dbReference type="InterPro" id="IPR002156">
    <property type="entry name" value="RNaseH_domain"/>
</dbReference>
<dbReference type="Gene3D" id="3.30.420.10">
    <property type="entry name" value="Ribonuclease H-like superfamily/Ribonuclease H"/>
    <property type="match status" value="1"/>
</dbReference>
<dbReference type="Ensembl" id="ENST00000522968.1">
    <property type="protein sequence ID" value="ENSP00000483433.1"/>
    <property type="gene ID" value="ENSG00000104691.16"/>
</dbReference>
<dbReference type="GeneTree" id="ENSGT00390000018326"/>
<reference evidence="10 11" key="2">
    <citation type="journal article" date="2004" name="Nature">
        <title>Finishing the euchromatic sequence of the human genome.</title>
        <authorList>
            <consortium name="International Human Genome Sequencing Consortium"/>
        </authorList>
    </citation>
    <scope>NUCLEOTIDE SEQUENCE [LARGE SCALE GENOMIC DNA]</scope>
</reference>
<dbReference type="OrthoDB" id="1920064at2759"/>
<evidence type="ECO:0000313" key="11">
    <source>
        <dbReference type="Proteomes" id="UP000005640"/>
    </source>
</evidence>